<protein>
    <submittedName>
        <fullName evidence="5">Chemotaxis protein CheC-inhibitor of MCP methylation</fullName>
    </submittedName>
</protein>
<dbReference type="InterPro" id="IPR011006">
    <property type="entry name" value="CheY-like_superfamily"/>
</dbReference>
<dbReference type="KEGG" id="pfuw:KF707C_7890"/>
<keyword evidence="2 3" id="KW-0597">Phosphoprotein</keyword>
<evidence type="ECO:0000256" key="1">
    <source>
        <dbReference type="ARBA" id="ARBA00022500"/>
    </source>
</evidence>
<accession>A0AAD1FE13</accession>
<evidence type="ECO:0000256" key="2">
    <source>
        <dbReference type="ARBA" id="ARBA00022553"/>
    </source>
</evidence>
<reference evidence="5 6" key="2">
    <citation type="journal article" date="2017" name="Int. J. Syst. Evol. Microbiol.">
        <title>Pseudomonas furukawaii sp. nov., a polychlorinated biphenyl-degrading bacterium isolated from biphenyl-contaminated soil in Japan.</title>
        <authorList>
            <person name="Kimura N."/>
            <person name="Watanabe T."/>
            <person name="Suenaga H."/>
            <person name="Fujihara H."/>
            <person name="Futagami T."/>
            <person name="Goto M."/>
            <person name="Hanada S."/>
            <person name="Hirose J."/>
        </authorList>
    </citation>
    <scope>NUCLEOTIDE SEQUENCE [LARGE SCALE GENOMIC DNA]</scope>
    <source>
        <strain evidence="6">DSM 10086 / NBRC 110670 / KF707</strain>
    </source>
</reference>
<dbReference type="Gene3D" id="3.40.50.2300">
    <property type="match status" value="1"/>
</dbReference>
<dbReference type="SUPFAM" id="SSF103039">
    <property type="entry name" value="CheC-like"/>
    <property type="match status" value="1"/>
</dbReference>
<dbReference type="Proteomes" id="UP000218554">
    <property type="component" value="Chromosome"/>
</dbReference>
<gene>
    <name evidence="5" type="ORF">KF707C_7890</name>
</gene>
<dbReference type="InterPro" id="IPR001789">
    <property type="entry name" value="Sig_transdc_resp-reg_receiver"/>
</dbReference>
<dbReference type="PROSITE" id="PS50110">
    <property type="entry name" value="RESPONSE_REGULATORY"/>
    <property type="match status" value="1"/>
</dbReference>
<dbReference type="EMBL" id="AP014862">
    <property type="protein sequence ID" value="BAU72477.1"/>
    <property type="molecule type" value="Genomic_DNA"/>
</dbReference>
<dbReference type="GO" id="GO:0006935">
    <property type="term" value="P:chemotaxis"/>
    <property type="evidence" value="ECO:0007669"/>
    <property type="project" value="UniProtKB-KW"/>
</dbReference>
<evidence type="ECO:0000256" key="3">
    <source>
        <dbReference type="PROSITE-ProRule" id="PRU00169"/>
    </source>
</evidence>
<dbReference type="GO" id="GO:0000160">
    <property type="term" value="P:phosphorelay signal transduction system"/>
    <property type="evidence" value="ECO:0007669"/>
    <property type="project" value="InterPro"/>
</dbReference>
<keyword evidence="6" id="KW-1185">Reference proteome</keyword>
<dbReference type="AlphaFoldDB" id="A0AAD1FE13"/>
<feature type="domain" description="Response regulatory" evidence="4">
    <location>
        <begin position="1"/>
        <end position="107"/>
    </location>
</feature>
<keyword evidence="1" id="KW-0145">Chemotaxis</keyword>
<dbReference type="SUPFAM" id="SSF52172">
    <property type="entry name" value="CheY-like"/>
    <property type="match status" value="1"/>
</dbReference>
<dbReference type="InterPro" id="IPR050595">
    <property type="entry name" value="Bact_response_regulator"/>
</dbReference>
<dbReference type="RefSeq" id="WP_004420261.1">
    <property type="nucleotide sequence ID" value="NZ_AP014862.1"/>
</dbReference>
<dbReference type="InterPro" id="IPR028976">
    <property type="entry name" value="CheC-like_sf"/>
</dbReference>
<organism evidence="5 6">
    <name type="scientific">Metapseudomonas furukawaii</name>
    <name type="common">Pseudomonas furukawaii</name>
    <dbReference type="NCBI Taxonomy" id="1149133"/>
    <lineage>
        <taxon>Bacteria</taxon>
        <taxon>Pseudomonadati</taxon>
        <taxon>Pseudomonadota</taxon>
        <taxon>Gammaproteobacteria</taxon>
        <taxon>Pseudomonadales</taxon>
        <taxon>Pseudomonadaceae</taxon>
        <taxon>Metapseudomonas</taxon>
    </lineage>
</organism>
<feature type="modified residue" description="4-aspartylphosphate" evidence="3">
    <location>
        <position position="42"/>
    </location>
</feature>
<dbReference type="Pfam" id="PF00072">
    <property type="entry name" value="Response_reg"/>
    <property type="match status" value="1"/>
</dbReference>
<dbReference type="CDD" id="cd17910">
    <property type="entry name" value="CheC_ClassII"/>
    <property type="match status" value="1"/>
</dbReference>
<sequence>MARKQLIRALPAEWPVRITQASHGEEALDAIRQGLGRVVLLDLTMPVMDGYQVLAQLRAEGLTAQVVVVSGDVQDEAQRRVRELGALAFLRKPADPEELRATLLGLGLLAPVPAGVPATPGPLPELKVNFRDALREVSNVAMGRAAALLARVLGVFVRLPIPNVSLFEVSELQMALADAQRGERLSAVCQGFIGEGIAGEALLLFHDTESAEVARLMDVTPRGDTDQAEMLLDLAGILIGACLAGFAEQLDIRFSQSHPRLLGQHSSVERLLNLNTRRWHKTLAVEISYEIEDRELHFDLLLLFTESSVARLTQKIHYLMD</sequence>
<dbReference type="CDD" id="cd17593">
    <property type="entry name" value="REC_CheC-like"/>
    <property type="match status" value="1"/>
</dbReference>
<proteinExistence type="predicted"/>
<evidence type="ECO:0000313" key="6">
    <source>
        <dbReference type="Proteomes" id="UP000218554"/>
    </source>
</evidence>
<dbReference type="PANTHER" id="PTHR44591:SF24">
    <property type="entry name" value="PROTEIN-GLUTAMATE METHYLESTERASE_PROTEIN-GLUTAMINE GLUTAMINASE 1"/>
    <property type="match status" value="1"/>
</dbReference>
<reference evidence="6" key="1">
    <citation type="submission" date="2015-05" db="EMBL/GenBank/DDBJ databases">
        <title>Draft genome sequencing of a biphenyl-degrading bacterium, Pseudomonas balearica KF707 (=NBRC110670).</title>
        <authorList>
            <person name="Kimura N."/>
            <person name="Hirose J."/>
            <person name="Watanabe T."/>
            <person name="Suenaga H."/>
            <person name="Fujihara H."/>
            <person name="Noguchi M."/>
            <person name="Hashimoto M."/>
            <person name="Shimodaira J."/>
            <person name="Tsuchikane K."/>
            <person name="Hosoyama A."/>
            <person name="Yamazoe A."/>
            <person name="Fujita N."/>
            <person name="Furukawa K."/>
        </authorList>
    </citation>
    <scope>NUCLEOTIDE SEQUENCE [LARGE SCALE GENOMIC DNA]</scope>
    <source>
        <strain evidence="6">DSM 10086 / NBRC 110670 / KF707</strain>
    </source>
</reference>
<dbReference type="PANTHER" id="PTHR44591">
    <property type="entry name" value="STRESS RESPONSE REGULATOR PROTEIN 1"/>
    <property type="match status" value="1"/>
</dbReference>
<dbReference type="SMART" id="SM00448">
    <property type="entry name" value="REC"/>
    <property type="match status" value="1"/>
</dbReference>
<name>A0AAD1FE13_METFU</name>
<dbReference type="Gene3D" id="3.40.1550.10">
    <property type="entry name" value="CheC-like"/>
    <property type="match status" value="1"/>
</dbReference>
<evidence type="ECO:0000313" key="5">
    <source>
        <dbReference type="EMBL" id="BAU72477.1"/>
    </source>
</evidence>
<evidence type="ECO:0000259" key="4">
    <source>
        <dbReference type="PROSITE" id="PS50110"/>
    </source>
</evidence>